<evidence type="ECO:0000313" key="10">
    <source>
        <dbReference type="EMBL" id="KAG2405190.1"/>
    </source>
</evidence>
<dbReference type="Pfam" id="PF00560">
    <property type="entry name" value="LRR_1"/>
    <property type="match status" value="3"/>
</dbReference>
<keyword evidence="8" id="KW-0675">Receptor</keyword>
<evidence type="ECO:0000256" key="9">
    <source>
        <dbReference type="ARBA" id="ARBA00023180"/>
    </source>
</evidence>
<dbReference type="SUPFAM" id="SSF52058">
    <property type="entry name" value="L domain-like"/>
    <property type="match status" value="1"/>
</dbReference>
<sequence length="118" mass="12736">MVSMDAIGARCFLIAGCAMTTEKNPSGDAAGERLDLSLCHLSGELSNSIGNLSNLSFLDLGGNNFSSIIPPRIGKLHKLQYLGMGDCNLFGSIPQEIGMLTNLELIDLSRNSFFRYHP</sequence>
<comment type="subcellular location">
    <subcellularLocation>
        <location evidence="1">Membrane</location>
        <topology evidence="1">Single-pass type I membrane protein</topology>
    </subcellularLocation>
</comment>
<dbReference type="Proteomes" id="UP000743370">
    <property type="component" value="Unassembled WGS sequence"/>
</dbReference>
<dbReference type="Gene3D" id="3.80.10.10">
    <property type="entry name" value="Ribonuclease Inhibitor"/>
    <property type="match status" value="1"/>
</dbReference>
<dbReference type="AlphaFoldDB" id="A0A8T0KXV9"/>
<accession>A0A8T0KXV9</accession>
<evidence type="ECO:0000256" key="7">
    <source>
        <dbReference type="ARBA" id="ARBA00023136"/>
    </source>
</evidence>
<dbReference type="EMBL" id="JABFOF010000002">
    <property type="protein sequence ID" value="KAG2405190.1"/>
    <property type="molecule type" value="Genomic_DNA"/>
</dbReference>
<evidence type="ECO:0000256" key="6">
    <source>
        <dbReference type="ARBA" id="ARBA00022989"/>
    </source>
</evidence>
<reference evidence="10 11" key="1">
    <citation type="submission" date="2020-05" db="EMBL/GenBank/DDBJ databases">
        <title>Vigna angularis (adzuki bean) Var. LongXiaoDou No. 4 denovo assembly.</title>
        <authorList>
            <person name="Xiang H."/>
        </authorList>
    </citation>
    <scope>NUCLEOTIDE SEQUENCE [LARGE SCALE GENOMIC DNA]</scope>
    <source>
        <tissue evidence="10">Leaf</tissue>
    </source>
</reference>
<evidence type="ECO:0000256" key="5">
    <source>
        <dbReference type="ARBA" id="ARBA00022737"/>
    </source>
</evidence>
<keyword evidence="4" id="KW-0732">Signal</keyword>
<evidence type="ECO:0000256" key="3">
    <source>
        <dbReference type="ARBA" id="ARBA00022692"/>
    </source>
</evidence>
<name>A0A8T0KXV9_PHAAN</name>
<keyword evidence="3" id="KW-0812">Transmembrane</keyword>
<dbReference type="PANTHER" id="PTHR27000:SF642">
    <property type="entry name" value="INACTIVE LEUCINE-RICH REPEAT RECEPTOR KINASE XIAO-RELATED"/>
    <property type="match status" value="1"/>
</dbReference>
<evidence type="ECO:0008006" key="12">
    <source>
        <dbReference type="Google" id="ProtNLM"/>
    </source>
</evidence>
<evidence type="ECO:0000256" key="8">
    <source>
        <dbReference type="ARBA" id="ARBA00023170"/>
    </source>
</evidence>
<dbReference type="FunFam" id="3.80.10.10:FF:000041">
    <property type="entry name" value="LRR receptor-like serine/threonine-protein kinase ERECTA"/>
    <property type="match status" value="1"/>
</dbReference>
<organism evidence="10 11">
    <name type="scientific">Phaseolus angularis</name>
    <name type="common">Azuki bean</name>
    <name type="synonym">Vigna angularis</name>
    <dbReference type="NCBI Taxonomy" id="3914"/>
    <lineage>
        <taxon>Eukaryota</taxon>
        <taxon>Viridiplantae</taxon>
        <taxon>Streptophyta</taxon>
        <taxon>Embryophyta</taxon>
        <taxon>Tracheophyta</taxon>
        <taxon>Spermatophyta</taxon>
        <taxon>Magnoliopsida</taxon>
        <taxon>eudicotyledons</taxon>
        <taxon>Gunneridae</taxon>
        <taxon>Pentapetalae</taxon>
        <taxon>rosids</taxon>
        <taxon>fabids</taxon>
        <taxon>Fabales</taxon>
        <taxon>Fabaceae</taxon>
        <taxon>Papilionoideae</taxon>
        <taxon>50 kb inversion clade</taxon>
        <taxon>NPAAA clade</taxon>
        <taxon>indigoferoid/millettioid clade</taxon>
        <taxon>Phaseoleae</taxon>
        <taxon>Vigna</taxon>
    </lineage>
</organism>
<evidence type="ECO:0000256" key="4">
    <source>
        <dbReference type="ARBA" id="ARBA00022729"/>
    </source>
</evidence>
<keyword evidence="9" id="KW-0325">Glycoprotein</keyword>
<evidence type="ECO:0000313" key="11">
    <source>
        <dbReference type="Proteomes" id="UP000743370"/>
    </source>
</evidence>
<keyword evidence="2" id="KW-0433">Leucine-rich repeat</keyword>
<evidence type="ECO:0000256" key="1">
    <source>
        <dbReference type="ARBA" id="ARBA00004479"/>
    </source>
</evidence>
<comment type="caution">
    <text evidence="10">The sequence shown here is derived from an EMBL/GenBank/DDBJ whole genome shotgun (WGS) entry which is preliminary data.</text>
</comment>
<keyword evidence="7" id="KW-0472">Membrane</keyword>
<gene>
    <name evidence="10" type="ORF">HKW66_Vig0044450</name>
</gene>
<proteinExistence type="predicted"/>
<evidence type="ECO:0000256" key="2">
    <source>
        <dbReference type="ARBA" id="ARBA00022614"/>
    </source>
</evidence>
<dbReference type="PANTHER" id="PTHR27000">
    <property type="entry name" value="LEUCINE-RICH REPEAT RECEPTOR-LIKE PROTEIN KINASE FAMILY PROTEIN-RELATED"/>
    <property type="match status" value="1"/>
</dbReference>
<dbReference type="InterPro" id="IPR001611">
    <property type="entry name" value="Leu-rich_rpt"/>
</dbReference>
<keyword evidence="6" id="KW-1133">Transmembrane helix</keyword>
<keyword evidence="5" id="KW-0677">Repeat</keyword>
<dbReference type="GO" id="GO:0016020">
    <property type="term" value="C:membrane"/>
    <property type="evidence" value="ECO:0007669"/>
    <property type="project" value="UniProtKB-SubCell"/>
</dbReference>
<protein>
    <recommendedName>
        <fullName evidence="12">Leucine-rich repeat-containing N-terminal plant-type domain-containing protein</fullName>
    </recommendedName>
</protein>
<dbReference type="InterPro" id="IPR032675">
    <property type="entry name" value="LRR_dom_sf"/>
</dbReference>